<dbReference type="InterPro" id="IPR052428">
    <property type="entry name" value="Autophagy_HostDef_Reg"/>
</dbReference>
<feature type="region of interest" description="Disordered" evidence="2">
    <location>
        <begin position="110"/>
        <end position="129"/>
    </location>
</feature>
<dbReference type="SMART" id="SM01175">
    <property type="entry name" value="DUF4206"/>
    <property type="match status" value="1"/>
</dbReference>
<keyword evidence="5" id="KW-1185">Reference proteome</keyword>
<keyword evidence="1" id="KW-0072">Autophagy</keyword>
<gene>
    <name evidence="4" type="ORF">NQ318_019994</name>
</gene>
<protein>
    <recommendedName>
        <fullName evidence="3">Rubicon Homology domain-containing protein</fullName>
    </recommendedName>
</protein>
<organism evidence="4 5">
    <name type="scientific">Aromia moschata</name>
    <dbReference type="NCBI Taxonomy" id="1265417"/>
    <lineage>
        <taxon>Eukaryota</taxon>
        <taxon>Metazoa</taxon>
        <taxon>Ecdysozoa</taxon>
        <taxon>Arthropoda</taxon>
        <taxon>Hexapoda</taxon>
        <taxon>Insecta</taxon>
        <taxon>Pterygota</taxon>
        <taxon>Neoptera</taxon>
        <taxon>Endopterygota</taxon>
        <taxon>Coleoptera</taxon>
        <taxon>Polyphaga</taxon>
        <taxon>Cucujiformia</taxon>
        <taxon>Chrysomeloidea</taxon>
        <taxon>Cerambycidae</taxon>
        <taxon>Cerambycinae</taxon>
        <taxon>Callichromatini</taxon>
        <taxon>Aromia</taxon>
    </lineage>
</organism>
<accession>A0AAV8Y7F8</accession>
<dbReference type="EMBL" id="JAPWTK010000180">
    <property type="protein sequence ID" value="KAJ8946679.1"/>
    <property type="molecule type" value="Genomic_DNA"/>
</dbReference>
<proteinExistence type="predicted"/>
<evidence type="ECO:0000256" key="2">
    <source>
        <dbReference type="SAM" id="MobiDB-lite"/>
    </source>
</evidence>
<dbReference type="PANTHER" id="PTHR45971">
    <property type="entry name" value="PHOX (PX) DOMAIN-CONTAINING PROTEIN"/>
    <property type="match status" value="1"/>
</dbReference>
<dbReference type="GO" id="GO:1901981">
    <property type="term" value="F:phosphatidylinositol phosphate binding"/>
    <property type="evidence" value="ECO:0007669"/>
    <property type="project" value="TreeGrafter"/>
</dbReference>
<feature type="domain" description="Rubicon Homology" evidence="3">
    <location>
        <begin position="287"/>
        <end position="478"/>
    </location>
</feature>
<dbReference type="Pfam" id="PF21054">
    <property type="entry name" value="RUBC_PIKBD"/>
    <property type="match status" value="1"/>
</dbReference>
<evidence type="ECO:0000313" key="4">
    <source>
        <dbReference type="EMBL" id="KAJ8946679.1"/>
    </source>
</evidence>
<comment type="caution">
    <text evidence="4">The sequence shown here is derived from an EMBL/GenBank/DDBJ whole genome shotgun (WGS) entry which is preliminary data.</text>
</comment>
<evidence type="ECO:0000313" key="5">
    <source>
        <dbReference type="Proteomes" id="UP001162162"/>
    </source>
</evidence>
<dbReference type="AlphaFoldDB" id="A0AAV8Y7F8"/>
<dbReference type="PANTHER" id="PTHR45971:SF1">
    <property type="entry name" value="RUBICON, ISOFORM A"/>
    <property type="match status" value="1"/>
</dbReference>
<dbReference type="InterPro" id="IPR048569">
    <property type="entry name" value="RUBC_PIKBD"/>
</dbReference>
<dbReference type="Pfam" id="PF13901">
    <property type="entry name" value="RH_dom"/>
    <property type="match status" value="1"/>
</dbReference>
<dbReference type="Proteomes" id="UP001162162">
    <property type="component" value="Unassembled WGS sequence"/>
</dbReference>
<dbReference type="InterPro" id="IPR025258">
    <property type="entry name" value="RH_dom"/>
</dbReference>
<feature type="region of interest" description="Disordered" evidence="2">
    <location>
        <begin position="217"/>
        <end position="243"/>
    </location>
</feature>
<evidence type="ECO:0000256" key="1">
    <source>
        <dbReference type="ARBA" id="ARBA00023006"/>
    </source>
</evidence>
<sequence length="485" mass="54628">MSVLPMATGYFPKPTKGQSLLSFLTSSQFTRANAELDRENAHFSISEAIISAMEQIRCKRDFKSADEQMDDSDPEIMDLKQRIRLRRREKEVEKQRKVWAATVLSEMKTDTTTSASPCSTTPDSLSDCVSSDDVDDLEIDQATNLRDNAGLSMSMASLYSESDLTKRPRGAPDGASDILSAEGVALSLISKFSEKQLPRASDLEWLVSEEDAPQALLPLPKSWPVSPDDSDEATTPLRGTQEWAPPRPQIIFTLHPSPSRKALMAKQNYRCAGCSMRVAPQYASKFRYCDYLGRYFCTGCHTNQLALIPGRVLQKWDFTSINIFLSFARANVHRSPIPSLELNKNIGKLSKKSPVLSKDFIFSCKYAETIQERLEQEMTHTLTDPEIYSLEELASIRSGDMKSKLKTLVEMCCRHTSECKLCLARGFICEVCNANEVIFPWQMRIVTRCAKCGSCYHSACWKPSESPCKKCVRIQKRKESIDRLN</sequence>
<name>A0AAV8Y7F8_9CUCU</name>
<dbReference type="GO" id="GO:0006914">
    <property type="term" value="P:autophagy"/>
    <property type="evidence" value="ECO:0007669"/>
    <property type="project" value="UniProtKB-KW"/>
</dbReference>
<reference evidence="4" key="1">
    <citation type="journal article" date="2023" name="Insect Mol. Biol.">
        <title>Genome sequencing provides insights into the evolution of gene families encoding plant cell wall-degrading enzymes in longhorned beetles.</title>
        <authorList>
            <person name="Shin N.R."/>
            <person name="Okamura Y."/>
            <person name="Kirsch R."/>
            <person name="Pauchet Y."/>
        </authorList>
    </citation>
    <scope>NUCLEOTIDE SEQUENCE</scope>
    <source>
        <strain evidence="4">AMC_N1</strain>
    </source>
</reference>
<evidence type="ECO:0000259" key="3">
    <source>
        <dbReference type="SMART" id="SM01175"/>
    </source>
</evidence>